<dbReference type="SUPFAM" id="SSF46946">
    <property type="entry name" value="S13-like H2TH domain"/>
    <property type="match status" value="1"/>
</dbReference>
<dbReference type="AlphaFoldDB" id="A0A0U3E155"/>
<dbReference type="Gene3D" id="1.10.8.50">
    <property type="match status" value="1"/>
</dbReference>
<dbReference type="EMBL" id="CP006867">
    <property type="protein sequence ID" value="ALU11643.1"/>
    <property type="molecule type" value="Genomic_DNA"/>
</dbReference>
<sequence length="123" mass="14096">MAKIKGIGYTTALAILRKLNLDPLMRLGYFSDNKIKELDEVVKDITKLGFPSWLYNRRKDYTTGEDKHLIGAELIFYARQDIEREKKIKSWRGVRHALGLKVRGQRTATTGRIGMTVGVSKKK</sequence>
<evidence type="ECO:0000256" key="4">
    <source>
        <dbReference type="ARBA" id="ARBA00035315"/>
    </source>
</evidence>
<dbReference type="FunFam" id="4.10.910.10:FF:000002">
    <property type="entry name" value="40S ribosomal protein S18"/>
    <property type="match status" value="1"/>
</dbReference>
<dbReference type="PROSITE" id="PS50159">
    <property type="entry name" value="RIBOSOMAL_S13_2"/>
    <property type="match status" value="1"/>
</dbReference>
<keyword evidence="2 5" id="KW-0689">Ribosomal protein</keyword>
<dbReference type="Proteomes" id="UP000060778">
    <property type="component" value="Chromosome"/>
</dbReference>
<dbReference type="InterPro" id="IPR001892">
    <property type="entry name" value="Ribosomal_uS13"/>
</dbReference>
<dbReference type="GO" id="GO:0005829">
    <property type="term" value="C:cytosol"/>
    <property type="evidence" value="ECO:0007669"/>
    <property type="project" value="TreeGrafter"/>
</dbReference>
<dbReference type="KEGG" id="iis:EYM_03310"/>
<name>A0A0U3E155_9CREN</name>
<dbReference type="PANTHER" id="PTHR10871">
    <property type="entry name" value="30S RIBOSOMAL PROTEIN S13/40S RIBOSOMAL PROTEIN S18"/>
    <property type="match status" value="1"/>
</dbReference>
<dbReference type="PIRSF" id="PIRSF002134">
    <property type="entry name" value="Ribosomal_S13"/>
    <property type="match status" value="1"/>
</dbReference>
<dbReference type="STRING" id="940295.EYM_03310"/>
<dbReference type="PROSITE" id="PS00646">
    <property type="entry name" value="RIBOSOMAL_S13_1"/>
    <property type="match status" value="1"/>
</dbReference>
<evidence type="ECO:0000313" key="6">
    <source>
        <dbReference type="EMBL" id="ALU11643.1"/>
    </source>
</evidence>
<dbReference type="InterPro" id="IPR018269">
    <property type="entry name" value="Ribosomal_uS13_CS"/>
</dbReference>
<dbReference type="PANTHER" id="PTHR10871:SF3">
    <property type="entry name" value="SMALL RIBOSOMAL SUBUNIT PROTEIN US13"/>
    <property type="match status" value="1"/>
</dbReference>
<keyword evidence="7" id="KW-1185">Reference proteome</keyword>
<dbReference type="PATRIC" id="fig|940295.4.peg.642"/>
<reference evidence="6 7" key="1">
    <citation type="submission" date="2013-11" db="EMBL/GenBank/DDBJ databases">
        <title>Comparative genomics of Ignicoccus.</title>
        <authorList>
            <person name="Podar M."/>
        </authorList>
    </citation>
    <scope>NUCLEOTIDE SEQUENCE [LARGE SCALE GENOMIC DNA]</scope>
    <source>
        <strain evidence="6 7">DSM 13165</strain>
    </source>
</reference>
<dbReference type="InterPro" id="IPR027437">
    <property type="entry name" value="Rbsml_uS13_C"/>
</dbReference>
<accession>A0A0U3E155</accession>
<organism evidence="6 7">
    <name type="scientific">Ignicoccus islandicus DSM 13165</name>
    <dbReference type="NCBI Taxonomy" id="940295"/>
    <lineage>
        <taxon>Archaea</taxon>
        <taxon>Thermoproteota</taxon>
        <taxon>Thermoprotei</taxon>
        <taxon>Desulfurococcales</taxon>
        <taxon>Desulfurococcaceae</taxon>
        <taxon>Ignicoccus</taxon>
    </lineage>
</organism>
<evidence type="ECO:0000256" key="1">
    <source>
        <dbReference type="ARBA" id="ARBA00008080"/>
    </source>
</evidence>
<evidence type="ECO:0000256" key="5">
    <source>
        <dbReference type="RuleBase" id="RU003830"/>
    </source>
</evidence>
<dbReference type="Pfam" id="PF00416">
    <property type="entry name" value="Ribosomal_S13"/>
    <property type="match status" value="1"/>
</dbReference>
<evidence type="ECO:0000256" key="3">
    <source>
        <dbReference type="ARBA" id="ARBA00023274"/>
    </source>
</evidence>
<proteinExistence type="inferred from homology"/>
<dbReference type="InterPro" id="IPR010979">
    <property type="entry name" value="Ribosomal_uS13-like_H2TH"/>
</dbReference>
<evidence type="ECO:0000256" key="2">
    <source>
        <dbReference type="ARBA" id="ARBA00022980"/>
    </source>
</evidence>
<keyword evidence="3 5" id="KW-0687">Ribonucleoprotein</keyword>
<comment type="similarity">
    <text evidence="1 5">Belongs to the universal ribosomal protein uS13 family.</text>
</comment>
<dbReference type="GO" id="GO:0006412">
    <property type="term" value="P:translation"/>
    <property type="evidence" value="ECO:0007669"/>
    <property type="project" value="InterPro"/>
</dbReference>
<dbReference type="Gene3D" id="4.10.910.10">
    <property type="entry name" value="30s ribosomal protein s13, domain 2"/>
    <property type="match status" value="1"/>
</dbReference>
<dbReference type="GO" id="GO:0003735">
    <property type="term" value="F:structural constituent of ribosome"/>
    <property type="evidence" value="ECO:0007669"/>
    <property type="project" value="InterPro"/>
</dbReference>
<gene>
    <name evidence="6" type="ORF">EYM_03310</name>
</gene>
<dbReference type="GO" id="GO:0015935">
    <property type="term" value="C:small ribosomal subunit"/>
    <property type="evidence" value="ECO:0007669"/>
    <property type="project" value="TreeGrafter"/>
</dbReference>
<dbReference type="NCBIfam" id="NF003140">
    <property type="entry name" value="PRK04053.1"/>
    <property type="match status" value="1"/>
</dbReference>
<evidence type="ECO:0000313" key="7">
    <source>
        <dbReference type="Proteomes" id="UP000060778"/>
    </source>
</evidence>
<protein>
    <recommendedName>
        <fullName evidence="4">30S ribosomal protein S13</fullName>
    </recommendedName>
</protein>
<dbReference type="GO" id="GO:0003723">
    <property type="term" value="F:RNA binding"/>
    <property type="evidence" value="ECO:0007669"/>
    <property type="project" value="InterPro"/>
</dbReference>